<organism evidence="1 2">
    <name type="scientific">Panagrellus redivivus</name>
    <name type="common">Microworm</name>
    <dbReference type="NCBI Taxonomy" id="6233"/>
    <lineage>
        <taxon>Eukaryota</taxon>
        <taxon>Metazoa</taxon>
        <taxon>Ecdysozoa</taxon>
        <taxon>Nematoda</taxon>
        <taxon>Chromadorea</taxon>
        <taxon>Rhabditida</taxon>
        <taxon>Tylenchina</taxon>
        <taxon>Panagrolaimomorpha</taxon>
        <taxon>Panagrolaimoidea</taxon>
        <taxon>Panagrolaimidae</taxon>
        <taxon>Panagrellus</taxon>
    </lineage>
</organism>
<proteinExistence type="predicted"/>
<evidence type="ECO:0000313" key="2">
    <source>
        <dbReference type="WBParaSite" id="Pan_g6650.t1"/>
    </source>
</evidence>
<dbReference type="Proteomes" id="UP000492821">
    <property type="component" value="Unassembled WGS sequence"/>
</dbReference>
<reference evidence="1" key="1">
    <citation type="journal article" date="2013" name="Genetics">
        <title>The draft genome and transcriptome of Panagrellus redivivus are shaped by the harsh demands of a free-living lifestyle.</title>
        <authorList>
            <person name="Srinivasan J."/>
            <person name="Dillman A.R."/>
            <person name="Macchietto M.G."/>
            <person name="Heikkinen L."/>
            <person name="Lakso M."/>
            <person name="Fracchia K.M."/>
            <person name="Antoshechkin I."/>
            <person name="Mortazavi A."/>
            <person name="Wong G."/>
            <person name="Sternberg P.W."/>
        </authorList>
    </citation>
    <scope>NUCLEOTIDE SEQUENCE [LARGE SCALE GENOMIC DNA]</scope>
    <source>
        <strain evidence="1">MT8872</strain>
    </source>
</reference>
<reference evidence="2" key="2">
    <citation type="submission" date="2020-10" db="UniProtKB">
        <authorList>
            <consortium name="WormBaseParasite"/>
        </authorList>
    </citation>
    <scope>IDENTIFICATION</scope>
</reference>
<dbReference type="WBParaSite" id="Pan_g6650.t1">
    <property type="protein sequence ID" value="Pan_g6650.t1"/>
    <property type="gene ID" value="Pan_g6650"/>
</dbReference>
<sequence>MPYPINKLPYGLRRRLAELATPVERYQLQVAAGDASICPPKLQQARHTLNDICNDGLNYYYIPESWNEDDLVLCTEIFYVHLSDLQEFTPEITGHILFEPQKMVLRRFSETTTLSEVLPSNVSSQNVSFLKTDNLRYDGFAELFALFPRLGCFIYESTKTFPSTWMSDILKHQKQGLSDLRFFCPLDQLKNWDIDELMLFLKAQKPNFCLSIYNDATYDDMRTSKNGLLQRLRIWNQQGEPPYRHVHFWGLIRHFVFYVPPAN</sequence>
<evidence type="ECO:0000313" key="1">
    <source>
        <dbReference type="Proteomes" id="UP000492821"/>
    </source>
</evidence>
<protein>
    <submittedName>
        <fullName evidence="2">FBA_2 domain-containing protein</fullName>
    </submittedName>
</protein>
<accession>A0A7E5A059</accession>
<keyword evidence="1" id="KW-1185">Reference proteome</keyword>
<name>A0A7E5A059_PANRE</name>
<dbReference type="AlphaFoldDB" id="A0A7E5A059"/>